<protein>
    <recommendedName>
        <fullName evidence="1">Integrase p58-like C-terminal domain-containing protein</fullName>
    </recommendedName>
</protein>
<comment type="caution">
    <text evidence="2">The sequence shown here is derived from an EMBL/GenBank/DDBJ whole genome shotgun (WGS) entry which is preliminary data.</text>
</comment>
<evidence type="ECO:0000259" key="1">
    <source>
        <dbReference type="Pfam" id="PF22938"/>
    </source>
</evidence>
<sequence length="215" mass="25263">MISKSIIAKEPLTGMQMLSLEDPVKRAVKIVQMPYECRNRRNRHFREILTTTNEPWSSNEKQTDWDTHLPLFLLAYRISGHEVTGFIPADVLFGRTLRLQCDILFGRPNDTPSSPNEYLNNLEARLESVRAFARERIKWASYRIKTRYNSGAIGHHFKKGDQVWMYNPKRRRDLSPKLQQNCEGPYTIVKKLNDVIYRIQRSPNAKSKVIHIYFL</sequence>
<organism evidence="2 3">
    <name type="scientific">Araneus ventricosus</name>
    <name type="common">Orbweaver spider</name>
    <name type="synonym">Epeira ventricosa</name>
    <dbReference type="NCBI Taxonomy" id="182803"/>
    <lineage>
        <taxon>Eukaryota</taxon>
        <taxon>Metazoa</taxon>
        <taxon>Ecdysozoa</taxon>
        <taxon>Arthropoda</taxon>
        <taxon>Chelicerata</taxon>
        <taxon>Arachnida</taxon>
        <taxon>Araneae</taxon>
        <taxon>Araneomorphae</taxon>
        <taxon>Entelegynae</taxon>
        <taxon>Araneoidea</taxon>
        <taxon>Araneidae</taxon>
        <taxon>Araneus</taxon>
    </lineage>
</organism>
<dbReference type="GO" id="GO:0003676">
    <property type="term" value="F:nucleic acid binding"/>
    <property type="evidence" value="ECO:0007669"/>
    <property type="project" value="InterPro"/>
</dbReference>
<evidence type="ECO:0000313" key="3">
    <source>
        <dbReference type="Proteomes" id="UP000499080"/>
    </source>
</evidence>
<keyword evidence="3" id="KW-1185">Reference proteome</keyword>
<feature type="domain" description="Integrase p58-like C-terminal" evidence="1">
    <location>
        <begin position="184"/>
        <end position="212"/>
    </location>
</feature>
<dbReference type="InterPro" id="IPR054465">
    <property type="entry name" value="Integrase_p58-like_C"/>
</dbReference>
<dbReference type="InterPro" id="IPR050951">
    <property type="entry name" value="Retrovirus_Pol_polyprotein"/>
</dbReference>
<dbReference type="Pfam" id="PF22938">
    <property type="entry name" value="Integrase_p58_C"/>
    <property type="match status" value="1"/>
</dbReference>
<name>A0A4Y2GL17_ARAVE</name>
<accession>A0A4Y2GL17</accession>
<evidence type="ECO:0000313" key="2">
    <source>
        <dbReference type="EMBL" id="GBM54293.1"/>
    </source>
</evidence>
<dbReference type="Gene3D" id="3.30.420.10">
    <property type="entry name" value="Ribonuclease H-like superfamily/Ribonuclease H"/>
    <property type="match status" value="1"/>
</dbReference>
<dbReference type="OrthoDB" id="10030726at2759"/>
<dbReference type="InterPro" id="IPR036397">
    <property type="entry name" value="RNaseH_sf"/>
</dbReference>
<dbReference type="EMBL" id="BGPR01001452">
    <property type="protein sequence ID" value="GBM54293.1"/>
    <property type="molecule type" value="Genomic_DNA"/>
</dbReference>
<dbReference type="PANTHER" id="PTHR37984:SF15">
    <property type="entry name" value="INTEGRASE CATALYTIC DOMAIN-CONTAINING PROTEIN"/>
    <property type="match status" value="1"/>
</dbReference>
<dbReference type="AlphaFoldDB" id="A0A4Y2GL17"/>
<proteinExistence type="predicted"/>
<gene>
    <name evidence="2" type="ORF">AVEN_234116_1</name>
</gene>
<reference evidence="2 3" key="1">
    <citation type="journal article" date="2019" name="Sci. Rep.">
        <title>Orb-weaving spider Araneus ventricosus genome elucidates the spidroin gene catalogue.</title>
        <authorList>
            <person name="Kono N."/>
            <person name="Nakamura H."/>
            <person name="Ohtoshi R."/>
            <person name="Moran D.A.P."/>
            <person name="Shinohara A."/>
            <person name="Yoshida Y."/>
            <person name="Fujiwara M."/>
            <person name="Mori M."/>
            <person name="Tomita M."/>
            <person name="Arakawa K."/>
        </authorList>
    </citation>
    <scope>NUCLEOTIDE SEQUENCE [LARGE SCALE GENOMIC DNA]</scope>
</reference>
<dbReference type="Proteomes" id="UP000499080">
    <property type="component" value="Unassembled WGS sequence"/>
</dbReference>
<dbReference type="PANTHER" id="PTHR37984">
    <property type="entry name" value="PROTEIN CBG26694"/>
    <property type="match status" value="1"/>
</dbReference>